<dbReference type="Pfam" id="PF03845">
    <property type="entry name" value="Spore_permease"/>
    <property type="match status" value="1"/>
</dbReference>
<dbReference type="Proteomes" id="UP001579974">
    <property type="component" value="Unassembled WGS sequence"/>
</dbReference>
<keyword evidence="7 8" id="KW-0472">Membrane</keyword>
<feature type="transmembrane region" description="Helical" evidence="8">
    <location>
        <begin position="16"/>
        <end position="39"/>
    </location>
</feature>
<gene>
    <name evidence="9" type="ORF">KKP3000_003240</name>
</gene>
<feature type="transmembrane region" description="Helical" evidence="8">
    <location>
        <begin position="338"/>
        <end position="360"/>
    </location>
</feature>
<organism evidence="9 10">
    <name type="scientific">Alicyclobacillus fastidiosus</name>
    <dbReference type="NCBI Taxonomy" id="392011"/>
    <lineage>
        <taxon>Bacteria</taxon>
        <taxon>Bacillati</taxon>
        <taxon>Bacillota</taxon>
        <taxon>Bacilli</taxon>
        <taxon>Bacillales</taxon>
        <taxon>Alicyclobacillaceae</taxon>
        <taxon>Alicyclobacillus</taxon>
    </lineage>
</organism>
<evidence type="ECO:0000256" key="5">
    <source>
        <dbReference type="ARBA" id="ARBA00022692"/>
    </source>
</evidence>
<evidence type="ECO:0000256" key="4">
    <source>
        <dbReference type="ARBA" id="ARBA00022544"/>
    </source>
</evidence>
<proteinExistence type="inferred from homology"/>
<feature type="transmembrane region" description="Helical" evidence="8">
    <location>
        <begin position="84"/>
        <end position="108"/>
    </location>
</feature>
<evidence type="ECO:0000313" key="10">
    <source>
        <dbReference type="Proteomes" id="UP001579974"/>
    </source>
</evidence>
<dbReference type="EMBL" id="JBDXSU010000004">
    <property type="protein sequence ID" value="MFB5189850.1"/>
    <property type="molecule type" value="Genomic_DNA"/>
</dbReference>
<comment type="caution">
    <text evidence="9">The sequence shown here is derived from an EMBL/GenBank/DDBJ whole genome shotgun (WGS) entry which is preliminary data.</text>
</comment>
<evidence type="ECO:0000256" key="7">
    <source>
        <dbReference type="ARBA" id="ARBA00023136"/>
    </source>
</evidence>
<keyword evidence="6 8" id="KW-1133">Transmembrane helix</keyword>
<evidence type="ECO:0000256" key="3">
    <source>
        <dbReference type="ARBA" id="ARBA00022448"/>
    </source>
</evidence>
<feature type="transmembrane region" description="Helical" evidence="8">
    <location>
        <begin position="149"/>
        <end position="167"/>
    </location>
</feature>
<dbReference type="PANTHER" id="PTHR34975:SF2">
    <property type="entry name" value="SPORE GERMINATION PROTEIN A2"/>
    <property type="match status" value="1"/>
</dbReference>
<dbReference type="InterPro" id="IPR004761">
    <property type="entry name" value="Spore_GerAB"/>
</dbReference>
<evidence type="ECO:0000256" key="6">
    <source>
        <dbReference type="ARBA" id="ARBA00022989"/>
    </source>
</evidence>
<keyword evidence="10" id="KW-1185">Reference proteome</keyword>
<feature type="transmembrane region" description="Helical" evidence="8">
    <location>
        <begin position="114"/>
        <end position="137"/>
    </location>
</feature>
<keyword evidence="4" id="KW-0309">Germination</keyword>
<protein>
    <submittedName>
        <fullName evidence="9">Endospore germination permease</fullName>
    </submittedName>
</protein>
<feature type="transmembrane region" description="Helical" evidence="8">
    <location>
        <begin position="45"/>
        <end position="63"/>
    </location>
</feature>
<comment type="similarity">
    <text evidence="2">Belongs to the amino acid-polyamine-organocation (APC) superfamily. Spore germination protein (SGP) (TC 2.A.3.9) family.</text>
</comment>
<feature type="transmembrane region" description="Helical" evidence="8">
    <location>
        <begin position="187"/>
        <end position="209"/>
    </location>
</feature>
<accession>A0ABV5AC61</accession>
<sequence>MSAKGKAKVVLSNMQIFMIVIASTTAFGHFVYVHLAILFAGRDAWISLIIACLAGLVIQYLQLTLAIGKSESLVEHAVSVFGKWIGGFVSVIYIVFFLIIVAFTIKIVSDFMGVIYPTTPPGVFLLAEFTVGAWAVYSGIEVIGRTMQVLLPLMMLLGITASLLSTPDKDFTQLYPIFNQGITPVTQGALAFIAMLSELIGFGMIAEHARKPEKLARQSSVLVFVLLIMFLSPVTGPVMVFGETLAKDLSFPTYTEIQYIHVTNIIERLDIVGVLLWTIGSFFRIAMFMFAAVKGVSQLVGAKKETTFLIPVTLLCAAFSLSLMQSSREEIYHFLGSGYLYVAPAIGVGLPLLTGAVAWAKKAIGNRQAKLRNAG</sequence>
<feature type="transmembrane region" description="Helical" evidence="8">
    <location>
        <begin position="274"/>
        <end position="296"/>
    </location>
</feature>
<evidence type="ECO:0000313" key="9">
    <source>
        <dbReference type="EMBL" id="MFB5189850.1"/>
    </source>
</evidence>
<keyword evidence="3" id="KW-0813">Transport</keyword>
<evidence type="ECO:0000256" key="1">
    <source>
        <dbReference type="ARBA" id="ARBA00004141"/>
    </source>
</evidence>
<dbReference type="NCBIfam" id="TIGR00912">
    <property type="entry name" value="2A0309"/>
    <property type="match status" value="1"/>
</dbReference>
<reference evidence="9 10" key="1">
    <citation type="journal article" date="2024" name="Int. J. Mol. Sci.">
        <title>Exploration of Alicyclobacillus spp. Genome in Search of Antibiotic Resistance.</title>
        <authorList>
            <person name="Bucka-Kolendo J."/>
            <person name="Kiousi D.E."/>
            <person name="Dekowska A."/>
            <person name="Mikolajczuk-Szczyrba A."/>
            <person name="Karadedos D.M."/>
            <person name="Michael P."/>
            <person name="Galanis A."/>
            <person name="Sokolowska B."/>
        </authorList>
    </citation>
    <scope>NUCLEOTIDE SEQUENCE [LARGE SCALE GENOMIC DNA]</scope>
    <source>
        <strain evidence="9 10">KKP 3000</strain>
    </source>
</reference>
<dbReference type="PANTHER" id="PTHR34975">
    <property type="entry name" value="SPORE GERMINATION PROTEIN A2"/>
    <property type="match status" value="1"/>
</dbReference>
<dbReference type="RefSeq" id="WP_275476337.1">
    <property type="nucleotide sequence ID" value="NZ_CP162940.1"/>
</dbReference>
<evidence type="ECO:0000256" key="8">
    <source>
        <dbReference type="SAM" id="Phobius"/>
    </source>
</evidence>
<feature type="transmembrane region" description="Helical" evidence="8">
    <location>
        <begin position="308"/>
        <end position="326"/>
    </location>
</feature>
<name>A0ABV5AC61_9BACL</name>
<feature type="transmembrane region" description="Helical" evidence="8">
    <location>
        <begin position="221"/>
        <end position="242"/>
    </location>
</feature>
<comment type="subcellular location">
    <subcellularLocation>
        <location evidence="1">Membrane</location>
        <topology evidence="1">Multi-pass membrane protein</topology>
    </subcellularLocation>
</comment>
<evidence type="ECO:0000256" key="2">
    <source>
        <dbReference type="ARBA" id="ARBA00007998"/>
    </source>
</evidence>
<keyword evidence="5 8" id="KW-0812">Transmembrane</keyword>